<dbReference type="InterPro" id="IPR002711">
    <property type="entry name" value="HNH"/>
</dbReference>
<evidence type="ECO:0000256" key="2">
    <source>
        <dbReference type="SAM" id="MobiDB-lite"/>
    </source>
</evidence>
<proteinExistence type="inferred from homology"/>
<dbReference type="CDD" id="cd00085">
    <property type="entry name" value="HNHc"/>
    <property type="match status" value="1"/>
</dbReference>
<dbReference type="InterPro" id="IPR003615">
    <property type="entry name" value="HNH_nuc"/>
</dbReference>
<feature type="region of interest" description="Disordered" evidence="2">
    <location>
        <begin position="449"/>
        <end position="495"/>
    </location>
</feature>
<gene>
    <name evidence="4" type="ORF">A5677_01005</name>
</gene>
<comment type="caution">
    <text evidence="4">The sequence shown here is derived from an EMBL/GenBank/DDBJ whole genome shotgun (WGS) entry which is preliminary data.</text>
</comment>
<organism evidence="4 5">
    <name type="scientific">Mycobacterium malmoense</name>
    <dbReference type="NCBI Taxonomy" id="1780"/>
    <lineage>
        <taxon>Bacteria</taxon>
        <taxon>Bacillati</taxon>
        <taxon>Actinomycetota</taxon>
        <taxon>Actinomycetes</taxon>
        <taxon>Mycobacteriales</taxon>
        <taxon>Mycobacteriaceae</taxon>
        <taxon>Mycobacterium</taxon>
    </lineage>
</organism>
<dbReference type="Proteomes" id="UP000092683">
    <property type="component" value="Unassembled WGS sequence"/>
</dbReference>
<sequence>MSVACGIVEHMFEYAEASRRTPESAVLLDRVRAAGRAEARAAAERLVAVGDLLVVRCRDSGERADWAADAWQAVAAQVGAALGCSVAMAHSYLRYAMALRERLPRVGEVFRAGDVDYRAFQTIVFRTDLITDADALARVDARLAALLSRRPSLTRGGLTAAVDRVVALVDPDAVRRAKEAIAERFVDVQANESGMAWLTGSVLGADGEALDRRLDELARGVCGADPRNHRQRRADALVALAAGADRLRCRCATPECAAAERIPSNVVIHVVAEQATVEGRGTLPGVVPGYEGLLPAEVIAELAGSARLVAVGAPARAEPRYTPSAGLADFVRCRDLTCRAPGCDRPAVDCDIDHTIPYAQGGPTHPSNLKVLCRQHHLLKTFWGWRDEQLPDGTLIWRLPDGHTYVTTPGSALLFPTLCAPTGDPPLPPVRAAERCGQRTAMMPLRTRTRAQNRAQRIATERHHNRQARLTTPPAVPTGPAPSGPAPPDDEPPPF</sequence>
<dbReference type="Gene3D" id="1.10.30.50">
    <property type="match status" value="1"/>
</dbReference>
<evidence type="ECO:0000259" key="3">
    <source>
        <dbReference type="SMART" id="SM00507"/>
    </source>
</evidence>
<evidence type="ECO:0000256" key="1">
    <source>
        <dbReference type="ARBA" id="ARBA00023450"/>
    </source>
</evidence>
<feature type="compositionally biased region" description="Pro residues" evidence="2">
    <location>
        <begin position="474"/>
        <end position="487"/>
    </location>
</feature>
<evidence type="ECO:0000313" key="4">
    <source>
        <dbReference type="EMBL" id="OCB60487.1"/>
    </source>
</evidence>
<evidence type="ECO:0000313" key="5">
    <source>
        <dbReference type="Proteomes" id="UP000092683"/>
    </source>
</evidence>
<dbReference type="Pfam" id="PF01844">
    <property type="entry name" value="HNH"/>
    <property type="match status" value="1"/>
</dbReference>
<feature type="domain" description="HNH nuclease" evidence="3">
    <location>
        <begin position="326"/>
        <end position="378"/>
    </location>
</feature>
<dbReference type="AlphaFoldDB" id="A0A1B9DCL2"/>
<comment type="similarity">
    <text evidence="1">Belongs to the Rv1128c/1148c/1588c/1702c/1945/3466 family.</text>
</comment>
<dbReference type="SMART" id="SM00507">
    <property type="entry name" value="HNHc"/>
    <property type="match status" value="1"/>
</dbReference>
<accession>A0A1B9DCL2</accession>
<dbReference type="GO" id="GO:0003676">
    <property type="term" value="F:nucleic acid binding"/>
    <property type="evidence" value="ECO:0007669"/>
    <property type="project" value="InterPro"/>
</dbReference>
<dbReference type="EMBL" id="MBEE01000046">
    <property type="protein sequence ID" value="OCB60487.1"/>
    <property type="molecule type" value="Genomic_DNA"/>
</dbReference>
<dbReference type="GO" id="GO:0004519">
    <property type="term" value="F:endonuclease activity"/>
    <property type="evidence" value="ECO:0007669"/>
    <property type="project" value="InterPro"/>
</dbReference>
<protein>
    <recommendedName>
        <fullName evidence="3">HNH nuclease domain-containing protein</fullName>
    </recommendedName>
</protein>
<reference evidence="4 5" key="1">
    <citation type="submission" date="2016-06" db="EMBL/GenBank/DDBJ databases">
        <authorList>
            <person name="Kjaerup R.B."/>
            <person name="Dalgaard T.S."/>
            <person name="Juul-Madsen H.R."/>
        </authorList>
    </citation>
    <scope>NUCLEOTIDE SEQUENCE [LARGE SCALE GENOMIC DNA]</scope>
    <source>
        <strain evidence="4 5">E3012</strain>
    </source>
</reference>
<dbReference type="GO" id="GO:0008270">
    <property type="term" value="F:zinc ion binding"/>
    <property type="evidence" value="ECO:0007669"/>
    <property type="project" value="InterPro"/>
</dbReference>
<name>A0A1B9DCL2_MYCMA</name>
<dbReference type="Pfam" id="PF02720">
    <property type="entry name" value="DUF222"/>
    <property type="match status" value="1"/>
</dbReference>
<dbReference type="InterPro" id="IPR003870">
    <property type="entry name" value="DUF222"/>
</dbReference>